<keyword evidence="6 7" id="KW-0503">Monooxygenase</keyword>
<evidence type="ECO:0000256" key="1">
    <source>
        <dbReference type="ARBA" id="ARBA00010617"/>
    </source>
</evidence>
<dbReference type="Proteomes" id="UP000733379">
    <property type="component" value="Unassembled WGS sequence"/>
</dbReference>
<organism evidence="8 9">
    <name type="scientific">Nocardia albiluteola</name>
    <dbReference type="NCBI Taxonomy" id="2842303"/>
    <lineage>
        <taxon>Bacteria</taxon>
        <taxon>Bacillati</taxon>
        <taxon>Actinomycetota</taxon>
        <taxon>Actinomycetes</taxon>
        <taxon>Mycobacteriales</taxon>
        <taxon>Nocardiaceae</taxon>
        <taxon>Nocardia</taxon>
    </lineage>
</organism>
<dbReference type="InterPro" id="IPR001128">
    <property type="entry name" value="Cyt_P450"/>
</dbReference>
<sequence length="409" mass="45525">MTTPVHMTFDDDYYAAPEKVMHQLAEQGPIHRFSAPQGIDGWMITGYELAREVFTHPHVAKTPETMNGSYLLDVSNLSRRSRFNRWANAHLITHMLGSEPPDHERLRAVVAEPFSQRGLAARVPRITQLADDLLDRMDSAATAEFDLSAAFAVPLPVQIAAEITGVPVEYSDTITRSSAVLGDYLTSSVPELRSGVIDYARMILPLMLARRFAPRDDILSTLAAAHRRGEISFREATSTASIILLAGHEAVTSMILTSMFALLTHPAEMARVREDPKSLDAVIEEALRVYTPQPVATLRVATEPITLAGQDIRAGEWIWISLLAAGYDSRANECPHAFDSTRKPRRSLPFGHGIHYCLGAPLARTLTRIAVTRLLDRYPDIALATGADELRWRRAIFFRRIVEMPVILR</sequence>
<comment type="similarity">
    <text evidence="1 7">Belongs to the cytochrome P450 family.</text>
</comment>
<name>A0ABS6B048_9NOCA</name>
<dbReference type="EMBL" id="JAHKNI010000005">
    <property type="protein sequence ID" value="MBU3063106.1"/>
    <property type="molecule type" value="Genomic_DNA"/>
</dbReference>
<proteinExistence type="inferred from homology"/>
<keyword evidence="9" id="KW-1185">Reference proteome</keyword>
<gene>
    <name evidence="8" type="ORF">KO481_16420</name>
</gene>
<dbReference type="InterPro" id="IPR002397">
    <property type="entry name" value="Cyt_P450_B"/>
</dbReference>
<dbReference type="SUPFAM" id="SSF48264">
    <property type="entry name" value="Cytochrome P450"/>
    <property type="match status" value="1"/>
</dbReference>
<dbReference type="PRINTS" id="PR00385">
    <property type="entry name" value="P450"/>
</dbReference>
<dbReference type="Pfam" id="PF00067">
    <property type="entry name" value="p450"/>
    <property type="match status" value="1"/>
</dbReference>
<evidence type="ECO:0000256" key="5">
    <source>
        <dbReference type="ARBA" id="ARBA00023004"/>
    </source>
</evidence>
<evidence type="ECO:0000256" key="2">
    <source>
        <dbReference type="ARBA" id="ARBA00022617"/>
    </source>
</evidence>
<protein>
    <submittedName>
        <fullName evidence="8">Cytochrome P450</fullName>
    </submittedName>
</protein>
<dbReference type="Gene3D" id="1.10.630.10">
    <property type="entry name" value="Cytochrome P450"/>
    <property type="match status" value="1"/>
</dbReference>
<keyword evidence="2 7" id="KW-0349">Heme</keyword>
<comment type="caution">
    <text evidence="8">The sequence shown here is derived from an EMBL/GenBank/DDBJ whole genome shotgun (WGS) entry which is preliminary data.</text>
</comment>
<evidence type="ECO:0000256" key="7">
    <source>
        <dbReference type="RuleBase" id="RU000461"/>
    </source>
</evidence>
<evidence type="ECO:0000256" key="6">
    <source>
        <dbReference type="ARBA" id="ARBA00023033"/>
    </source>
</evidence>
<dbReference type="InterPro" id="IPR036396">
    <property type="entry name" value="Cyt_P450_sf"/>
</dbReference>
<evidence type="ECO:0000256" key="4">
    <source>
        <dbReference type="ARBA" id="ARBA00023002"/>
    </source>
</evidence>
<accession>A0ABS6B048</accession>
<reference evidence="8 9" key="1">
    <citation type="submission" date="2021-06" db="EMBL/GenBank/DDBJ databases">
        <title>Actinomycetes sequencing.</title>
        <authorList>
            <person name="Shan Q."/>
        </authorList>
    </citation>
    <scope>NUCLEOTIDE SEQUENCE [LARGE SCALE GENOMIC DNA]</scope>
    <source>
        <strain evidence="8 9">NEAU-G5</strain>
    </source>
</reference>
<keyword evidence="4 7" id="KW-0560">Oxidoreductase</keyword>
<dbReference type="PANTHER" id="PTHR46696">
    <property type="entry name" value="P450, PUTATIVE (EUROFUNG)-RELATED"/>
    <property type="match status" value="1"/>
</dbReference>
<evidence type="ECO:0000313" key="9">
    <source>
        <dbReference type="Proteomes" id="UP000733379"/>
    </source>
</evidence>
<evidence type="ECO:0000313" key="8">
    <source>
        <dbReference type="EMBL" id="MBU3063106.1"/>
    </source>
</evidence>
<dbReference type="PRINTS" id="PR00359">
    <property type="entry name" value="BP450"/>
</dbReference>
<dbReference type="PROSITE" id="PS00086">
    <property type="entry name" value="CYTOCHROME_P450"/>
    <property type="match status" value="1"/>
</dbReference>
<dbReference type="RefSeq" id="WP_215918026.1">
    <property type="nucleotide sequence ID" value="NZ_JAHKNI010000005.1"/>
</dbReference>
<evidence type="ECO:0000256" key="3">
    <source>
        <dbReference type="ARBA" id="ARBA00022723"/>
    </source>
</evidence>
<keyword evidence="5 7" id="KW-0408">Iron</keyword>
<dbReference type="PANTHER" id="PTHR46696:SF1">
    <property type="entry name" value="CYTOCHROME P450 YJIB-RELATED"/>
    <property type="match status" value="1"/>
</dbReference>
<dbReference type="InterPro" id="IPR017972">
    <property type="entry name" value="Cyt_P450_CS"/>
</dbReference>
<keyword evidence="3 7" id="KW-0479">Metal-binding</keyword>